<evidence type="ECO:0000259" key="2">
    <source>
        <dbReference type="Pfam" id="PF20766"/>
    </source>
</evidence>
<accession>A0A5C6F2U0</accession>
<keyword evidence="4" id="KW-1185">Reference proteome</keyword>
<dbReference type="Gene3D" id="2.30.110.10">
    <property type="entry name" value="Electron Transport, Fmn-binding Protein, Chain A"/>
    <property type="match status" value="1"/>
</dbReference>
<dbReference type="RefSeq" id="WP_246151560.1">
    <property type="nucleotide sequence ID" value="NZ_SJPX01000002.1"/>
</dbReference>
<dbReference type="SUPFAM" id="SSF50475">
    <property type="entry name" value="FMN-binding split barrel"/>
    <property type="match status" value="1"/>
</dbReference>
<sequence length="217" mass="24440">MRFLDRSQMRLFPRKGEVLILESLVSSIDASGRVNLAPMGPIVHGDLTEPSGMGVTFTLRPFVSSRTFSNLKQSKCAVIHVTDDAMLIARAAVGQIDDVDVAGLVRQIEGTDWWPLIDCHRWFAVEIESIEHDEVRSEMHCRVVRSKMVRPFFGFNRAKHAVLETAILATRTHLISADAIHDEIKRLTPLIDKTAGSAEHDAFKMLRRIIDERLADQ</sequence>
<dbReference type="InterPro" id="IPR049288">
    <property type="entry name" value="DUF447_C"/>
</dbReference>
<proteinExistence type="predicted"/>
<dbReference type="InterPro" id="IPR012349">
    <property type="entry name" value="Split_barrel_FMN-bd"/>
</dbReference>
<dbReference type="InterPro" id="IPR007386">
    <property type="entry name" value="DUF447_N"/>
</dbReference>
<feature type="domain" description="DUF447" evidence="1">
    <location>
        <begin position="22"/>
        <end position="148"/>
    </location>
</feature>
<feature type="domain" description="DUF447" evidence="2">
    <location>
        <begin position="156"/>
        <end position="207"/>
    </location>
</feature>
<dbReference type="Proteomes" id="UP000317977">
    <property type="component" value="Unassembled WGS sequence"/>
</dbReference>
<organism evidence="3 4">
    <name type="scientific">Rubripirellula reticaptiva</name>
    <dbReference type="NCBI Taxonomy" id="2528013"/>
    <lineage>
        <taxon>Bacteria</taxon>
        <taxon>Pseudomonadati</taxon>
        <taxon>Planctomycetota</taxon>
        <taxon>Planctomycetia</taxon>
        <taxon>Pirellulales</taxon>
        <taxon>Pirellulaceae</taxon>
        <taxon>Rubripirellula</taxon>
    </lineage>
</organism>
<dbReference type="Pfam" id="PF04289">
    <property type="entry name" value="DUF447_N"/>
    <property type="match status" value="1"/>
</dbReference>
<protein>
    <recommendedName>
        <fullName evidence="5">DUF447 family protein</fullName>
    </recommendedName>
</protein>
<name>A0A5C6F2U0_9BACT</name>
<reference evidence="3 4" key="1">
    <citation type="submission" date="2019-02" db="EMBL/GenBank/DDBJ databases">
        <title>Deep-cultivation of Planctomycetes and their phenomic and genomic characterization uncovers novel biology.</title>
        <authorList>
            <person name="Wiegand S."/>
            <person name="Jogler M."/>
            <person name="Boedeker C."/>
            <person name="Pinto D."/>
            <person name="Vollmers J."/>
            <person name="Rivas-Marin E."/>
            <person name="Kohn T."/>
            <person name="Peeters S.H."/>
            <person name="Heuer A."/>
            <person name="Rast P."/>
            <person name="Oberbeckmann S."/>
            <person name="Bunk B."/>
            <person name="Jeske O."/>
            <person name="Meyerdierks A."/>
            <person name="Storesund J.E."/>
            <person name="Kallscheuer N."/>
            <person name="Luecker S."/>
            <person name="Lage O.M."/>
            <person name="Pohl T."/>
            <person name="Merkel B.J."/>
            <person name="Hornburger P."/>
            <person name="Mueller R.-W."/>
            <person name="Bruemmer F."/>
            <person name="Labrenz M."/>
            <person name="Spormann A.M."/>
            <person name="Op Den Camp H."/>
            <person name="Overmann J."/>
            <person name="Amann R."/>
            <person name="Jetten M.S.M."/>
            <person name="Mascher T."/>
            <person name="Medema M.H."/>
            <person name="Devos D.P."/>
            <person name="Kaster A.-K."/>
            <person name="Ovreas L."/>
            <person name="Rohde M."/>
            <person name="Galperin M.Y."/>
            <person name="Jogler C."/>
        </authorList>
    </citation>
    <scope>NUCLEOTIDE SEQUENCE [LARGE SCALE GENOMIC DNA]</scope>
    <source>
        <strain evidence="3 4">Poly59</strain>
    </source>
</reference>
<comment type="caution">
    <text evidence="3">The sequence shown here is derived from an EMBL/GenBank/DDBJ whole genome shotgun (WGS) entry which is preliminary data.</text>
</comment>
<gene>
    <name evidence="3" type="ORF">Poly59_24170</name>
</gene>
<evidence type="ECO:0008006" key="5">
    <source>
        <dbReference type="Google" id="ProtNLM"/>
    </source>
</evidence>
<evidence type="ECO:0000313" key="4">
    <source>
        <dbReference type="Proteomes" id="UP000317977"/>
    </source>
</evidence>
<dbReference type="Gene3D" id="1.20.58.290">
    <property type="entry name" value="Hypothetical membrane protein ta0354_69_121"/>
    <property type="match status" value="1"/>
</dbReference>
<evidence type="ECO:0000313" key="3">
    <source>
        <dbReference type="EMBL" id="TWU56113.1"/>
    </source>
</evidence>
<evidence type="ECO:0000259" key="1">
    <source>
        <dbReference type="Pfam" id="PF04289"/>
    </source>
</evidence>
<dbReference type="AlphaFoldDB" id="A0A5C6F2U0"/>
<dbReference type="EMBL" id="SJPX01000002">
    <property type="protein sequence ID" value="TWU56113.1"/>
    <property type="molecule type" value="Genomic_DNA"/>
</dbReference>
<dbReference type="Pfam" id="PF20766">
    <property type="entry name" value="DUF447_C"/>
    <property type="match status" value="1"/>
</dbReference>